<dbReference type="GO" id="GO:0016747">
    <property type="term" value="F:acyltransferase activity, transferring groups other than amino-acyl groups"/>
    <property type="evidence" value="ECO:0007669"/>
    <property type="project" value="InterPro"/>
</dbReference>
<dbReference type="CDD" id="cd04301">
    <property type="entry name" value="NAT_SF"/>
    <property type="match status" value="1"/>
</dbReference>
<evidence type="ECO:0000259" key="1">
    <source>
        <dbReference type="PROSITE" id="PS51186"/>
    </source>
</evidence>
<dbReference type="PROSITE" id="PS51186">
    <property type="entry name" value="GNAT"/>
    <property type="match status" value="1"/>
</dbReference>
<dbReference type="SUPFAM" id="SSF55729">
    <property type="entry name" value="Acyl-CoA N-acyltransferases (Nat)"/>
    <property type="match status" value="1"/>
</dbReference>
<dbReference type="AlphaFoldDB" id="A0A158HX20"/>
<dbReference type="RefSeq" id="WP_060858116.1">
    <property type="nucleotide sequence ID" value="NZ_FCOC02000021.1"/>
</dbReference>
<dbReference type="InterPro" id="IPR016181">
    <property type="entry name" value="Acyl_CoA_acyltransferase"/>
</dbReference>
<organism evidence="2 3">
    <name type="scientific">Caballeronia sordidicola</name>
    <name type="common">Burkholderia sordidicola</name>
    <dbReference type="NCBI Taxonomy" id="196367"/>
    <lineage>
        <taxon>Bacteria</taxon>
        <taxon>Pseudomonadati</taxon>
        <taxon>Pseudomonadota</taxon>
        <taxon>Betaproteobacteria</taxon>
        <taxon>Burkholderiales</taxon>
        <taxon>Burkholderiaceae</taxon>
        <taxon>Caballeronia</taxon>
    </lineage>
</organism>
<dbReference type="Pfam" id="PF00583">
    <property type="entry name" value="Acetyltransf_1"/>
    <property type="match status" value="1"/>
</dbReference>
<name>A0A158HX20_CABSO</name>
<dbReference type="OrthoDB" id="9805924at2"/>
<feature type="domain" description="N-acetyltransferase" evidence="1">
    <location>
        <begin position="5"/>
        <end position="160"/>
    </location>
</feature>
<keyword evidence="2" id="KW-0808">Transferase</keyword>
<dbReference type="Proteomes" id="UP000054893">
    <property type="component" value="Unassembled WGS sequence"/>
</dbReference>
<reference evidence="2 3" key="1">
    <citation type="submission" date="2016-01" db="EMBL/GenBank/DDBJ databases">
        <authorList>
            <person name="Oliw E.H."/>
        </authorList>
    </citation>
    <scope>NUCLEOTIDE SEQUENCE [LARGE SCALE GENOMIC DNA]</scope>
    <source>
        <strain evidence="2">LMG 22029</strain>
    </source>
</reference>
<dbReference type="InterPro" id="IPR000182">
    <property type="entry name" value="GNAT_dom"/>
</dbReference>
<dbReference type="EMBL" id="FCOC02000021">
    <property type="protein sequence ID" value="SAL48270.1"/>
    <property type="molecule type" value="Genomic_DNA"/>
</dbReference>
<dbReference type="Gene3D" id="3.40.630.30">
    <property type="match status" value="1"/>
</dbReference>
<evidence type="ECO:0000313" key="2">
    <source>
        <dbReference type="EMBL" id="SAL48270.1"/>
    </source>
</evidence>
<protein>
    <submittedName>
        <fullName evidence="2">GCN5-related N-acetyltransferase</fullName>
    </submittedName>
</protein>
<accession>A0A158HX20</accession>
<sequence>MNPSTVFRHLEDPAGIATAFGVMRELRPHLTTADAFARQVHRQFAQGYRLLAACEGNASGDAPIGLGGYRFLENLIYGRFVYVDDLVVTARLQRSGVGGELLAQVRRIAQEAGCDHFVLDTGLHMALAQRFYYRQGLLAKGMHFVESLSPALSSSNARKT</sequence>
<evidence type="ECO:0000313" key="3">
    <source>
        <dbReference type="Proteomes" id="UP000054893"/>
    </source>
</evidence>
<proteinExistence type="predicted"/>
<gene>
    <name evidence="2" type="ORF">AWB64_05076</name>
</gene>